<dbReference type="InterPro" id="IPR007568">
    <property type="entry name" value="RTA1"/>
</dbReference>
<protein>
    <submittedName>
        <fullName evidence="6">Sphingoid long-chain base transporter RSB1</fullName>
    </submittedName>
</protein>
<dbReference type="PANTHER" id="PTHR31465">
    <property type="entry name" value="PROTEIN RTA1-RELATED"/>
    <property type="match status" value="1"/>
</dbReference>
<keyword evidence="4 5" id="KW-0472">Membrane</keyword>
<feature type="transmembrane region" description="Helical" evidence="5">
    <location>
        <begin position="65"/>
        <end position="88"/>
    </location>
</feature>
<dbReference type="EMBL" id="MU251556">
    <property type="protein sequence ID" value="KAG9232288.1"/>
    <property type="molecule type" value="Genomic_DNA"/>
</dbReference>
<feature type="transmembrane region" description="Helical" evidence="5">
    <location>
        <begin position="189"/>
        <end position="210"/>
    </location>
</feature>
<evidence type="ECO:0000313" key="6">
    <source>
        <dbReference type="EMBL" id="KAG9232288.1"/>
    </source>
</evidence>
<comment type="subcellular location">
    <subcellularLocation>
        <location evidence="1">Membrane</location>
        <topology evidence="1">Multi-pass membrane protein</topology>
    </subcellularLocation>
</comment>
<proteinExistence type="predicted"/>
<dbReference type="Pfam" id="PF04479">
    <property type="entry name" value="RTA1"/>
    <property type="match status" value="1"/>
</dbReference>
<evidence type="ECO:0000256" key="3">
    <source>
        <dbReference type="ARBA" id="ARBA00022989"/>
    </source>
</evidence>
<dbReference type="GO" id="GO:0000324">
    <property type="term" value="C:fungal-type vacuole"/>
    <property type="evidence" value="ECO:0007669"/>
    <property type="project" value="TreeGrafter"/>
</dbReference>
<dbReference type="AlphaFoldDB" id="A0A9P8C381"/>
<feature type="transmembrane region" description="Helical" evidence="5">
    <location>
        <begin position="230"/>
        <end position="249"/>
    </location>
</feature>
<evidence type="ECO:0000256" key="1">
    <source>
        <dbReference type="ARBA" id="ARBA00004141"/>
    </source>
</evidence>
<keyword evidence="7" id="KW-1185">Reference proteome</keyword>
<feature type="transmembrane region" description="Helical" evidence="5">
    <location>
        <begin position="33"/>
        <end position="53"/>
    </location>
</feature>
<name>A0A9P8C381_9HELO</name>
<evidence type="ECO:0000313" key="7">
    <source>
        <dbReference type="Proteomes" id="UP000824998"/>
    </source>
</evidence>
<sequence>MYIPNLPGNAVVAAIFAIFIVGQLFLGIKHKTWGYMIAAILGLLLEVVGYISRILIHNNPFNGDAFLMGLVTLTIAPAFLTASIYLCLSRIVIVYGEDISLFKPRTYTIVFCTCDIISLVLQALGGGIASSADTKKSSDLGKNIMLAGLLFQVASLALFAVACADFCFRVIKHKANRNPRYTKITSTTLFKAFLVGLLIASITIVIRSIYRCVELWGGFNSELFTGHEATFMILEGGMIIIATFCLTALHPAICFQGVWHEANFGFRTKKVNATKHSLLSDEENPTELTQFQVRR</sequence>
<dbReference type="PANTHER" id="PTHR31465:SF9">
    <property type="entry name" value="SPHINGOID LONG-CHAIN BASE TRANSPORTER RSB1"/>
    <property type="match status" value="1"/>
</dbReference>
<feature type="transmembrane region" description="Helical" evidence="5">
    <location>
        <begin position="109"/>
        <end position="132"/>
    </location>
</feature>
<dbReference type="GO" id="GO:0005886">
    <property type="term" value="C:plasma membrane"/>
    <property type="evidence" value="ECO:0007669"/>
    <property type="project" value="TreeGrafter"/>
</dbReference>
<dbReference type="Proteomes" id="UP000824998">
    <property type="component" value="Unassembled WGS sequence"/>
</dbReference>
<keyword evidence="3 5" id="KW-1133">Transmembrane helix</keyword>
<evidence type="ECO:0000256" key="4">
    <source>
        <dbReference type="ARBA" id="ARBA00023136"/>
    </source>
</evidence>
<evidence type="ECO:0000256" key="5">
    <source>
        <dbReference type="SAM" id="Phobius"/>
    </source>
</evidence>
<feature type="transmembrane region" description="Helical" evidence="5">
    <location>
        <begin position="144"/>
        <end position="168"/>
    </location>
</feature>
<keyword evidence="2 5" id="KW-0812">Transmembrane</keyword>
<feature type="transmembrane region" description="Helical" evidence="5">
    <location>
        <begin position="6"/>
        <end position="26"/>
    </location>
</feature>
<organism evidence="6 7">
    <name type="scientific">Amylocarpus encephaloides</name>
    <dbReference type="NCBI Taxonomy" id="45428"/>
    <lineage>
        <taxon>Eukaryota</taxon>
        <taxon>Fungi</taxon>
        <taxon>Dikarya</taxon>
        <taxon>Ascomycota</taxon>
        <taxon>Pezizomycotina</taxon>
        <taxon>Leotiomycetes</taxon>
        <taxon>Helotiales</taxon>
        <taxon>Helotiales incertae sedis</taxon>
        <taxon>Amylocarpus</taxon>
    </lineage>
</organism>
<accession>A0A9P8C381</accession>
<gene>
    <name evidence="6" type="ORF">BJ875DRAFT_506098</name>
</gene>
<evidence type="ECO:0000256" key="2">
    <source>
        <dbReference type="ARBA" id="ARBA00022692"/>
    </source>
</evidence>
<comment type="caution">
    <text evidence="6">The sequence shown here is derived from an EMBL/GenBank/DDBJ whole genome shotgun (WGS) entry which is preliminary data.</text>
</comment>
<dbReference type="OrthoDB" id="4521223at2759"/>
<reference evidence="6" key="1">
    <citation type="journal article" date="2021" name="IMA Fungus">
        <title>Genomic characterization of three marine fungi, including Emericellopsis atlantica sp. nov. with signatures of a generalist lifestyle and marine biomass degradation.</title>
        <authorList>
            <person name="Hagestad O.C."/>
            <person name="Hou L."/>
            <person name="Andersen J.H."/>
            <person name="Hansen E.H."/>
            <person name="Altermark B."/>
            <person name="Li C."/>
            <person name="Kuhnert E."/>
            <person name="Cox R.J."/>
            <person name="Crous P.W."/>
            <person name="Spatafora J.W."/>
            <person name="Lail K."/>
            <person name="Amirebrahimi M."/>
            <person name="Lipzen A."/>
            <person name="Pangilinan J."/>
            <person name="Andreopoulos W."/>
            <person name="Hayes R.D."/>
            <person name="Ng V."/>
            <person name="Grigoriev I.V."/>
            <person name="Jackson S.A."/>
            <person name="Sutton T.D.S."/>
            <person name="Dobson A.D.W."/>
            <person name="Rama T."/>
        </authorList>
    </citation>
    <scope>NUCLEOTIDE SEQUENCE</scope>
    <source>
        <strain evidence="6">TRa018bII</strain>
    </source>
</reference>